<dbReference type="SUPFAM" id="SSF46785">
    <property type="entry name" value="Winged helix' DNA-binding domain"/>
    <property type="match status" value="1"/>
</dbReference>
<accession>M7NI92</accession>
<dbReference type="eggNOG" id="KOG2590">
    <property type="taxonomic scope" value="Eukaryota"/>
</dbReference>
<dbReference type="GO" id="GO:0003723">
    <property type="term" value="F:RNA binding"/>
    <property type="evidence" value="ECO:0007669"/>
    <property type="project" value="UniProtKB-UniRule"/>
</dbReference>
<feature type="domain" description="HTH La-type RNA-binding" evidence="4">
    <location>
        <begin position="358"/>
        <end position="454"/>
    </location>
</feature>
<comment type="caution">
    <text evidence="5">The sequence shown here is derived from an EMBL/GenBank/DDBJ whole genome shotgun (WGS) entry which is preliminary data.</text>
</comment>
<dbReference type="InterPro" id="IPR036390">
    <property type="entry name" value="WH_DNA-bd_sf"/>
</dbReference>
<dbReference type="Pfam" id="PF05383">
    <property type="entry name" value="La"/>
    <property type="match status" value="1"/>
</dbReference>
<evidence type="ECO:0000256" key="1">
    <source>
        <dbReference type="ARBA" id="ARBA00022884"/>
    </source>
</evidence>
<feature type="region of interest" description="Disordered" evidence="3">
    <location>
        <begin position="527"/>
        <end position="546"/>
    </location>
</feature>
<dbReference type="VEuPathDB" id="FungiDB:PNEG_03429"/>
<dbReference type="Gene3D" id="1.10.10.10">
    <property type="entry name" value="Winged helix-like DNA-binding domain superfamily/Winged helix DNA-binding domain"/>
    <property type="match status" value="1"/>
</dbReference>
<sequence>MEGNEKLSWASAVSSSISLANEDNVMGSIESAPLNSSGTILDKKAASSMSKTNVWKARQERMVKLSNSQSTDSATNNISLKKKQLPVKTLTNGDSLDSENMKLISILSDTESWPTLDKAVSEEGSHEKEKSNPPLTKTSGKEKWVSYTPTITHAKPLPTKPANRIREGKVYDNSFRGSVKNGLATTEEISEVLKNKEHKIDKGKHNKRAGNIHDKRESRVATQITTSKDKNASITQSAGSVKENTNNVKDINGVSNELSLKNLELKDNSNGTREDANRHNHNNVYRPRGGLHMPFIHHNSHPLLNINAFVQTPNIYLPFCPPTYGNLTIPFYPNEKYQQSYMYDYSHINHIGMFMPVIYDPIVLKNCILSQIDYYFSVENLCKDLFLRRHMDSQGWVNLLILANFNRIRSFALEYSFIRDVTTYSRTVDINFSDGYDRVRKKEGWEIWVLPEEERDPSVRNGRTLISSKYPNNEKPSMTGKALKESIDALPFLPRANINTVPFAPRAQEMPSNQPNINVFSQRMSPKALVSSSTKISSINKSEKSK</sequence>
<dbReference type="Proteomes" id="UP000011958">
    <property type="component" value="Unassembled WGS sequence"/>
</dbReference>
<proteinExistence type="predicted"/>
<protein>
    <recommendedName>
        <fullName evidence="4">HTH La-type RNA-binding domain-containing protein</fullName>
    </recommendedName>
</protein>
<gene>
    <name evidence="5" type="ORF">PNEG_03429</name>
</gene>
<dbReference type="PANTHER" id="PTHR22792:SF132">
    <property type="entry name" value="LA-RELATED PROTEIN 1"/>
    <property type="match status" value="1"/>
</dbReference>
<dbReference type="InterPro" id="IPR036388">
    <property type="entry name" value="WH-like_DNA-bd_sf"/>
</dbReference>
<name>M7NI92_PNEMU</name>
<feature type="compositionally biased region" description="Basic and acidic residues" evidence="3">
    <location>
        <begin position="119"/>
        <end position="131"/>
    </location>
</feature>
<evidence type="ECO:0000256" key="3">
    <source>
        <dbReference type="SAM" id="MobiDB-lite"/>
    </source>
</evidence>
<evidence type="ECO:0000259" key="4">
    <source>
        <dbReference type="PROSITE" id="PS50961"/>
    </source>
</evidence>
<keyword evidence="6" id="KW-1185">Reference proteome</keyword>
<keyword evidence="1 2" id="KW-0694">RNA-binding</keyword>
<dbReference type="PANTHER" id="PTHR22792">
    <property type="entry name" value="LUPUS LA PROTEIN-RELATED"/>
    <property type="match status" value="1"/>
</dbReference>
<evidence type="ECO:0000313" key="5">
    <source>
        <dbReference type="EMBL" id="EMR08263.1"/>
    </source>
</evidence>
<evidence type="ECO:0000256" key="2">
    <source>
        <dbReference type="PROSITE-ProRule" id="PRU00332"/>
    </source>
</evidence>
<reference evidence="6" key="1">
    <citation type="journal article" date="2016" name="Nat. Commun.">
        <title>Genome analysis of three Pneumocystis species reveals adaptation mechanisms to life exclusively in mammalian hosts.</title>
        <authorList>
            <person name="Ma L."/>
            <person name="Chen Z."/>
            <person name="Huang D.W."/>
            <person name="Kutty G."/>
            <person name="Ishihara M."/>
            <person name="Wang H."/>
            <person name="Abouelleil A."/>
            <person name="Bishop L."/>
            <person name="Davey E."/>
            <person name="Deng R."/>
            <person name="Deng X."/>
            <person name="Fan L."/>
            <person name="Fantoni G."/>
            <person name="Fitzgerald M."/>
            <person name="Gogineni E."/>
            <person name="Goldberg J.M."/>
            <person name="Handley G."/>
            <person name="Hu X."/>
            <person name="Huber C."/>
            <person name="Jiao X."/>
            <person name="Jones K."/>
            <person name="Levin J.Z."/>
            <person name="Liu Y."/>
            <person name="Macdonald P."/>
            <person name="Melnikov A."/>
            <person name="Raley C."/>
            <person name="Sassi M."/>
            <person name="Sherman B.T."/>
            <person name="Song X."/>
            <person name="Sykes S."/>
            <person name="Tran B."/>
            <person name="Walsh L."/>
            <person name="Xia Y."/>
            <person name="Yang J."/>
            <person name="Young S."/>
            <person name="Zeng Q."/>
            <person name="Zheng X."/>
            <person name="Stephens R."/>
            <person name="Nusbaum C."/>
            <person name="Birren B.W."/>
            <person name="Azadi P."/>
            <person name="Lempicki R.A."/>
            <person name="Cuomo C.A."/>
            <person name="Kovacs J.A."/>
        </authorList>
    </citation>
    <scope>NUCLEOTIDE SEQUENCE [LARGE SCALE GENOMIC DNA]</scope>
    <source>
        <strain evidence="6">B123</strain>
    </source>
</reference>
<dbReference type="AlphaFoldDB" id="M7NI92"/>
<dbReference type="PROSITE" id="PS50961">
    <property type="entry name" value="HTH_LA"/>
    <property type="match status" value="1"/>
</dbReference>
<feature type="compositionally biased region" description="Low complexity" evidence="3">
    <location>
        <begin position="531"/>
        <end position="540"/>
    </location>
</feature>
<dbReference type="GO" id="GO:0045727">
    <property type="term" value="P:positive regulation of translation"/>
    <property type="evidence" value="ECO:0007669"/>
    <property type="project" value="TreeGrafter"/>
</dbReference>
<dbReference type="EMBL" id="AFWA02000017">
    <property type="protein sequence ID" value="EMR08263.1"/>
    <property type="molecule type" value="Genomic_DNA"/>
</dbReference>
<dbReference type="GeneID" id="19897116"/>
<dbReference type="GO" id="GO:0005829">
    <property type="term" value="C:cytosol"/>
    <property type="evidence" value="ECO:0007669"/>
    <property type="project" value="TreeGrafter"/>
</dbReference>
<dbReference type="CDD" id="cd07323">
    <property type="entry name" value="LAM"/>
    <property type="match status" value="1"/>
</dbReference>
<organism evidence="5 6">
    <name type="scientific">Pneumocystis murina (strain B123)</name>
    <name type="common">Mouse pneumocystis pneumonia agent</name>
    <name type="synonym">Pneumocystis carinii f. sp. muris</name>
    <dbReference type="NCBI Taxonomy" id="1069680"/>
    <lineage>
        <taxon>Eukaryota</taxon>
        <taxon>Fungi</taxon>
        <taxon>Dikarya</taxon>
        <taxon>Ascomycota</taxon>
        <taxon>Taphrinomycotina</taxon>
        <taxon>Pneumocystomycetes</taxon>
        <taxon>Pneumocystaceae</taxon>
        <taxon>Pneumocystis</taxon>
    </lineage>
</organism>
<dbReference type="GO" id="GO:0010494">
    <property type="term" value="C:cytoplasmic stress granule"/>
    <property type="evidence" value="ECO:0007669"/>
    <property type="project" value="TreeGrafter"/>
</dbReference>
<dbReference type="InterPro" id="IPR006630">
    <property type="entry name" value="La_HTH"/>
</dbReference>
<dbReference type="InterPro" id="IPR045180">
    <property type="entry name" value="La_dom_prot"/>
</dbReference>
<dbReference type="SMART" id="SM00715">
    <property type="entry name" value="LA"/>
    <property type="match status" value="1"/>
</dbReference>
<dbReference type="STRING" id="1069680.M7NI92"/>
<dbReference type="OrthoDB" id="340227at2759"/>
<dbReference type="RefSeq" id="XP_007875516.1">
    <property type="nucleotide sequence ID" value="XM_007877325.1"/>
</dbReference>
<evidence type="ECO:0000313" key="6">
    <source>
        <dbReference type="Proteomes" id="UP000011958"/>
    </source>
</evidence>
<dbReference type="HOGENOM" id="CLU_498855_0_0_1"/>
<feature type="region of interest" description="Disordered" evidence="3">
    <location>
        <begin position="116"/>
        <end position="140"/>
    </location>
</feature>